<feature type="domain" description="RDD" evidence="7">
    <location>
        <begin position="2"/>
        <end position="111"/>
    </location>
</feature>
<evidence type="ECO:0000313" key="8">
    <source>
        <dbReference type="EMBL" id="ATF10407.1"/>
    </source>
</evidence>
<name>A0A291BBN3_9GAMM</name>
<feature type="transmembrane region" description="Helical" evidence="6">
    <location>
        <begin position="56"/>
        <end position="73"/>
    </location>
</feature>
<accession>A0A291BBN3</accession>
<keyword evidence="3 6" id="KW-0812">Transmembrane</keyword>
<dbReference type="Proteomes" id="UP000218160">
    <property type="component" value="Chromosome 2"/>
</dbReference>
<keyword evidence="5 6" id="KW-0472">Membrane</keyword>
<proteinExistence type="predicted"/>
<evidence type="ECO:0000313" key="9">
    <source>
        <dbReference type="Proteomes" id="UP000218160"/>
    </source>
</evidence>
<gene>
    <name evidence="8" type="ORF">BTN50_1992</name>
</gene>
<evidence type="ECO:0000256" key="3">
    <source>
        <dbReference type="ARBA" id="ARBA00022692"/>
    </source>
</evidence>
<dbReference type="PANTHER" id="PTHR36115:SF10">
    <property type="entry name" value="RDD DOMAIN-CONTAINING PROTEIN"/>
    <property type="match status" value="1"/>
</dbReference>
<evidence type="ECO:0000256" key="5">
    <source>
        <dbReference type="ARBA" id="ARBA00023136"/>
    </source>
</evidence>
<comment type="subcellular location">
    <subcellularLocation>
        <location evidence="1">Cell membrane</location>
        <topology evidence="1">Multi-pass membrane protein</topology>
    </subcellularLocation>
</comment>
<dbReference type="InterPro" id="IPR010432">
    <property type="entry name" value="RDD"/>
</dbReference>
<organism evidence="8 9">
    <name type="scientific">Candidatus Enterovibrio altilux</name>
    <dbReference type="NCBI Taxonomy" id="1927128"/>
    <lineage>
        <taxon>Bacteria</taxon>
        <taxon>Pseudomonadati</taxon>
        <taxon>Pseudomonadota</taxon>
        <taxon>Gammaproteobacteria</taxon>
        <taxon>Vibrionales</taxon>
        <taxon>Vibrionaceae</taxon>
        <taxon>Enterovibrio</taxon>
    </lineage>
</organism>
<evidence type="ECO:0000256" key="2">
    <source>
        <dbReference type="ARBA" id="ARBA00022475"/>
    </source>
</evidence>
<dbReference type="Pfam" id="PF06271">
    <property type="entry name" value="RDD"/>
    <property type="match status" value="1"/>
</dbReference>
<keyword evidence="9" id="KW-1185">Reference proteome</keyword>
<dbReference type="KEGG" id="elux:BTN50_1992"/>
<evidence type="ECO:0000256" key="4">
    <source>
        <dbReference type="ARBA" id="ARBA00022989"/>
    </source>
</evidence>
<evidence type="ECO:0000256" key="6">
    <source>
        <dbReference type="SAM" id="Phobius"/>
    </source>
</evidence>
<keyword evidence="4 6" id="KW-1133">Transmembrane helix</keyword>
<feature type="transmembrane region" description="Helical" evidence="6">
    <location>
        <begin position="17"/>
        <end position="36"/>
    </location>
</feature>
<evidence type="ECO:0000256" key="1">
    <source>
        <dbReference type="ARBA" id="ARBA00004651"/>
    </source>
</evidence>
<sequence>MGAWLYDLLVIAAIERLAIIIVISGIEIAIQIGFSIEGYTDISDYLTRDPIISPLFIAYVFIVAAFFYTYFWARAGQTVGMKAWKLQVISEFDGNLTFAQTLIRMATACLGLGNILTVFNSNNRFFLNYFSHS</sequence>
<reference evidence="9" key="1">
    <citation type="submission" date="2017-04" db="EMBL/GenBank/DDBJ databases">
        <title>Genome evolution of the luminous symbionts of deep sea anglerfish.</title>
        <authorList>
            <person name="Hendry T.A."/>
        </authorList>
    </citation>
    <scope>NUCLEOTIDE SEQUENCE [LARGE SCALE GENOMIC DNA]</scope>
</reference>
<dbReference type="AlphaFoldDB" id="A0A291BBN3"/>
<keyword evidence="2" id="KW-1003">Cell membrane</keyword>
<dbReference type="PANTHER" id="PTHR36115">
    <property type="entry name" value="PROLINE-RICH ANTIGEN HOMOLOG-RELATED"/>
    <property type="match status" value="1"/>
</dbReference>
<protein>
    <submittedName>
        <fullName evidence="8">Transmembrane protein</fullName>
    </submittedName>
</protein>
<dbReference type="GO" id="GO:0005886">
    <property type="term" value="C:plasma membrane"/>
    <property type="evidence" value="ECO:0007669"/>
    <property type="project" value="UniProtKB-SubCell"/>
</dbReference>
<dbReference type="InterPro" id="IPR051791">
    <property type="entry name" value="Pra-immunoreactive"/>
</dbReference>
<dbReference type="EMBL" id="CP020663">
    <property type="protein sequence ID" value="ATF10407.1"/>
    <property type="molecule type" value="Genomic_DNA"/>
</dbReference>
<evidence type="ECO:0000259" key="7">
    <source>
        <dbReference type="Pfam" id="PF06271"/>
    </source>
</evidence>